<organism evidence="1 2">
    <name type="scientific">Actinomyces lilanjuaniae</name>
    <dbReference type="NCBI Taxonomy" id="2321394"/>
    <lineage>
        <taxon>Bacteria</taxon>
        <taxon>Bacillati</taxon>
        <taxon>Actinomycetota</taxon>
        <taxon>Actinomycetes</taxon>
        <taxon>Actinomycetales</taxon>
        <taxon>Actinomycetaceae</taxon>
        <taxon>Actinomyces</taxon>
    </lineage>
</organism>
<dbReference type="PROSITE" id="PS51318">
    <property type="entry name" value="TAT"/>
    <property type="match status" value="1"/>
</dbReference>
<evidence type="ECO:0000313" key="1">
    <source>
        <dbReference type="EMBL" id="AYD89090.1"/>
    </source>
</evidence>
<sequence length="352" mass="36113">MTTSDYCDSVPTTRTTRTVGRRSVLIAVAVTTGTACLGLLQAAPARAADPEVTIEAGGDLVEVATANGAVVQVPTVLGGLLSVGSAPLPEGTEVRVTWDPRLYEANPAPVLTVDGEALECSYSNAPSGTAPSTPSSAPAQATVVLGEALPQGRSYLLCLGSTRSLTYPQDTVEAPEGTSITVSLPAGPAQAQQEAHASGTQTTELWGASVGAGWQMLTWGEGYHVWYPGSVTLRSAGPAPVPAGSRLTVQADAQVLASLVLGQGADAVTAVTVGTVLSATYTTPELTEGQMLTLPVTVEARDLDGPLDHLEPTVVTVSSPEAARTQRSTGWESVSRADDAYDEATRLRYGVG</sequence>
<accession>A0ABN5PR06</accession>
<dbReference type="RefSeq" id="WP_120203419.1">
    <property type="nucleotide sequence ID" value="NZ_CP032514.1"/>
</dbReference>
<gene>
    <name evidence="1" type="ORF">D5R93_01710</name>
</gene>
<dbReference type="EMBL" id="CP032514">
    <property type="protein sequence ID" value="AYD89090.1"/>
    <property type="molecule type" value="Genomic_DNA"/>
</dbReference>
<dbReference type="Proteomes" id="UP000273001">
    <property type="component" value="Chromosome"/>
</dbReference>
<evidence type="ECO:0000313" key="2">
    <source>
        <dbReference type="Proteomes" id="UP000273001"/>
    </source>
</evidence>
<protein>
    <submittedName>
        <fullName evidence="1">Uncharacterized protein</fullName>
    </submittedName>
</protein>
<name>A0ABN5PR06_9ACTO</name>
<keyword evidence="2" id="KW-1185">Reference proteome</keyword>
<dbReference type="InterPro" id="IPR006311">
    <property type="entry name" value="TAT_signal"/>
</dbReference>
<proteinExistence type="predicted"/>
<reference evidence="1 2" key="1">
    <citation type="submission" date="2018-09" db="EMBL/GenBank/DDBJ databases">
        <authorList>
            <person name="Li J."/>
        </authorList>
    </citation>
    <scope>NUCLEOTIDE SEQUENCE [LARGE SCALE GENOMIC DNA]</scope>
    <source>
        <strain evidence="1 2">2129</strain>
    </source>
</reference>